<keyword evidence="2 5" id="KW-0808">Transferase</keyword>
<proteinExistence type="inferred from homology"/>
<dbReference type="OMA" id="LASRWWD"/>
<dbReference type="PANTHER" id="PTHR43464">
    <property type="entry name" value="METHYLTRANSFERASE"/>
    <property type="match status" value="1"/>
</dbReference>
<evidence type="ECO:0000256" key="4">
    <source>
        <dbReference type="ARBA" id="ARBA00022691"/>
    </source>
</evidence>
<dbReference type="STRING" id="1245528.M3K654"/>
<dbReference type="Pfam" id="PF13489">
    <property type="entry name" value="Methyltransf_23"/>
    <property type="match status" value="1"/>
</dbReference>
<dbReference type="NCBIfam" id="TIGR01983">
    <property type="entry name" value="UbiG"/>
    <property type="match status" value="1"/>
</dbReference>
<dbReference type="HOGENOM" id="CLU_042432_3_0_1"/>
<feature type="non-terminal residue" evidence="5">
    <location>
        <position position="1"/>
    </location>
</feature>
<dbReference type="InterPro" id="IPR010233">
    <property type="entry name" value="UbiG_MeTrfase"/>
</dbReference>
<reference evidence="5 6" key="1">
    <citation type="submission" date="2013-02" db="EMBL/GenBank/DDBJ databases">
        <title>Genome sequence of Candida maltosa Xu316, a potential industrial strain for xylitol and ethanol production.</title>
        <authorList>
            <person name="Yu J."/>
            <person name="Wang Q."/>
            <person name="Geng X."/>
            <person name="Bao W."/>
            <person name="He P."/>
            <person name="Cai J."/>
        </authorList>
    </citation>
    <scope>NUCLEOTIDE SEQUENCE [LARGE SCALE GENOMIC DNA]</scope>
    <source>
        <strain evidence="6">Xu316</strain>
    </source>
</reference>
<name>M3K654_CANMX</name>
<keyword evidence="1 5" id="KW-0489">Methyltransferase</keyword>
<organism evidence="5 6">
    <name type="scientific">Candida maltosa (strain Xu316)</name>
    <name type="common">Yeast</name>
    <dbReference type="NCBI Taxonomy" id="1245528"/>
    <lineage>
        <taxon>Eukaryota</taxon>
        <taxon>Fungi</taxon>
        <taxon>Dikarya</taxon>
        <taxon>Ascomycota</taxon>
        <taxon>Saccharomycotina</taxon>
        <taxon>Pichiomycetes</taxon>
        <taxon>Debaryomycetaceae</taxon>
        <taxon>Candida/Lodderomyces clade</taxon>
        <taxon>Candida</taxon>
    </lineage>
</organism>
<evidence type="ECO:0000256" key="3">
    <source>
        <dbReference type="ARBA" id="ARBA00022688"/>
    </source>
</evidence>
<dbReference type="AlphaFoldDB" id="M3K654"/>
<dbReference type="OrthoDB" id="3265906at2759"/>
<sequence length="324" mass="37393">ASTHQTMYHSRCAPLRRQLVISSSKRSLHRSLTVFQTPKKYTSTSELEMSHFNSLASSWWDVNGPQRILHKMNLLRMDFIYNTIRENLKLNENTDDEVYIPPFNVDLLPQQVKNKITEDQEMRRDELLQDANLKVLDVGCGGGILSESMARLSFVSDVKGIDLSVDVLEAAKLHKQKDPILAEKLTYLLSAIEDIPQDEKFDIVTMFEVLEHVDYPSRVLLEGLNRLEVGGWLFLSTINRDFVSWFTTIFMGEHLLRIVPVGTHTLEKYINQTEIKDWIDEDPKRKASFRVADTKGCIYLPAYGWKFTSCPDIGNYFMAIQRVE</sequence>
<keyword evidence="6" id="KW-1185">Reference proteome</keyword>
<keyword evidence="4" id="KW-0949">S-adenosyl-L-methionine</keyword>
<dbReference type="HAMAP" id="MF_00472">
    <property type="entry name" value="UbiG"/>
    <property type="match status" value="1"/>
</dbReference>
<keyword evidence="3" id="KW-0831">Ubiquinone biosynthesis</keyword>
<dbReference type="GO" id="GO:0010420">
    <property type="term" value="F:polyprenyldihydroxybenzoate methyltransferase activity"/>
    <property type="evidence" value="ECO:0007669"/>
    <property type="project" value="InterPro"/>
</dbReference>
<protein>
    <submittedName>
        <fullName evidence="5">Hexaprenyldihydroxybenzoate methyltransferase, mitochondrial</fullName>
    </submittedName>
</protein>
<dbReference type="CDD" id="cd02440">
    <property type="entry name" value="AdoMet_MTases"/>
    <property type="match status" value="1"/>
</dbReference>
<evidence type="ECO:0000256" key="2">
    <source>
        <dbReference type="ARBA" id="ARBA00022679"/>
    </source>
</evidence>
<dbReference type="SUPFAM" id="SSF53335">
    <property type="entry name" value="S-adenosyl-L-methionine-dependent methyltransferases"/>
    <property type="match status" value="1"/>
</dbReference>
<evidence type="ECO:0000313" key="5">
    <source>
        <dbReference type="EMBL" id="EMG50289.1"/>
    </source>
</evidence>
<dbReference type="InterPro" id="IPR029063">
    <property type="entry name" value="SAM-dependent_MTases_sf"/>
</dbReference>
<dbReference type="GO" id="GO:0061542">
    <property type="term" value="F:3-demethylubiquinol 3-O-methyltransferase activity"/>
    <property type="evidence" value="ECO:0007669"/>
    <property type="project" value="InterPro"/>
</dbReference>
<accession>M3K654</accession>
<dbReference type="PANTHER" id="PTHR43464:SF19">
    <property type="entry name" value="UBIQUINONE BIOSYNTHESIS O-METHYLTRANSFERASE, MITOCHONDRIAL"/>
    <property type="match status" value="1"/>
</dbReference>
<dbReference type="GO" id="GO:0032259">
    <property type="term" value="P:methylation"/>
    <property type="evidence" value="ECO:0007669"/>
    <property type="project" value="UniProtKB-KW"/>
</dbReference>
<dbReference type="Gene3D" id="3.40.50.150">
    <property type="entry name" value="Vaccinia Virus protein VP39"/>
    <property type="match status" value="1"/>
</dbReference>
<dbReference type="eggNOG" id="KOG1270">
    <property type="taxonomic scope" value="Eukaryota"/>
</dbReference>
<dbReference type="GO" id="GO:0005739">
    <property type="term" value="C:mitochondrion"/>
    <property type="evidence" value="ECO:0007669"/>
    <property type="project" value="TreeGrafter"/>
</dbReference>
<dbReference type="EMBL" id="AOGT01000311">
    <property type="protein sequence ID" value="EMG50289.1"/>
    <property type="molecule type" value="Genomic_DNA"/>
</dbReference>
<dbReference type="Proteomes" id="UP000011777">
    <property type="component" value="Unassembled WGS sequence"/>
</dbReference>
<evidence type="ECO:0000256" key="1">
    <source>
        <dbReference type="ARBA" id="ARBA00022603"/>
    </source>
</evidence>
<gene>
    <name evidence="5" type="ORF">G210_4677</name>
</gene>
<comment type="caution">
    <text evidence="5">The sequence shown here is derived from an EMBL/GenBank/DDBJ whole genome shotgun (WGS) entry which is preliminary data.</text>
</comment>
<evidence type="ECO:0000313" key="6">
    <source>
        <dbReference type="Proteomes" id="UP000011777"/>
    </source>
</evidence>